<dbReference type="SMART" id="SM00365">
    <property type="entry name" value="LRR_SD22"/>
    <property type="match status" value="14"/>
</dbReference>
<dbReference type="Pfam" id="PF02018">
    <property type="entry name" value="CBM_4_9"/>
    <property type="match status" value="1"/>
</dbReference>
<evidence type="ECO:0000256" key="4">
    <source>
        <dbReference type="ARBA" id="ARBA00022801"/>
    </source>
</evidence>
<keyword evidence="4" id="KW-0378">Hydrolase</keyword>
<dbReference type="PANTHER" id="PTHR47566">
    <property type="match status" value="1"/>
</dbReference>
<dbReference type="NCBIfam" id="TIGR04183">
    <property type="entry name" value="Por_Secre_tail"/>
    <property type="match status" value="1"/>
</dbReference>
<protein>
    <recommendedName>
        <fullName evidence="10">Secretion system C-terminal sorting domain-containing protein</fullName>
    </recommendedName>
</protein>
<dbReference type="Proteomes" id="UP001501367">
    <property type="component" value="Unassembled WGS sequence"/>
</dbReference>
<dbReference type="InterPro" id="IPR026444">
    <property type="entry name" value="Secre_tail"/>
</dbReference>
<evidence type="ECO:0000256" key="2">
    <source>
        <dbReference type="ARBA" id="ARBA00022729"/>
    </source>
</evidence>
<evidence type="ECO:0008006" key="10">
    <source>
        <dbReference type="Google" id="ProtNLM"/>
    </source>
</evidence>
<dbReference type="InterPro" id="IPR032675">
    <property type="entry name" value="LRR_dom_sf"/>
</dbReference>
<evidence type="ECO:0000313" key="8">
    <source>
        <dbReference type="EMBL" id="GAA3724615.1"/>
    </source>
</evidence>
<evidence type="ECO:0000313" key="9">
    <source>
        <dbReference type="Proteomes" id="UP001501367"/>
    </source>
</evidence>
<evidence type="ECO:0000259" key="7">
    <source>
        <dbReference type="Pfam" id="PF18962"/>
    </source>
</evidence>
<organism evidence="8 9">
    <name type="scientific">Flavobacterium ginsengisoli</name>
    <dbReference type="NCBI Taxonomy" id="871694"/>
    <lineage>
        <taxon>Bacteria</taxon>
        <taxon>Pseudomonadati</taxon>
        <taxon>Bacteroidota</taxon>
        <taxon>Flavobacteriia</taxon>
        <taxon>Flavobacteriales</taxon>
        <taxon>Flavobacteriaceae</taxon>
        <taxon>Flavobacterium</taxon>
    </lineage>
</organism>
<keyword evidence="2 5" id="KW-0732">Signal</keyword>
<dbReference type="SMART" id="SM00364">
    <property type="entry name" value="LRR_BAC"/>
    <property type="match status" value="10"/>
</dbReference>
<reference evidence="9" key="1">
    <citation type="journal article" date="2019" name="Int. J. Syst. Evol. Microbiol.">
        <title>The Global Catalogue of Microorganisms (GCM) 10K type strain sequencing project: providing services to taxonomists for standard genome sequencing and annotation.</title>
        <authorList>
            <consortium name="The Broad Institute Genomics Platform"/>
            <consortium name="The Broad Institute Genome Sequencing Center for Infectious Disease"/>
            <person name="Wu L."/>
            <person name="Ma J."/>
        </authorList>
    </citation>
    <scope>NUCLEOTIDE SEQUENCE [LARGE SCALE GENOMIC DNA]</scope>
    <source>
        <strain evidence="9">JCM 17336</strain>
    </source>
</reference>
<dbReference type="InterPro" id="IPR003305">
    <property type="entry name" value="CenC_carb-bd"/>
</dbReference>
<dbReference type="InterPro" id="IPR001611">
    <property type="entry name" value="Leu-rich_rpt"/>
</dbReference>
<dbReference type="SUPFAM" id="SSF52058">
    <property type="entry name" value="L domain-like"/>
    <property type="match status" value="6"/>
</dbReference>
<evidence type="ECO:0000256" key="3">
    <source>
        <dbReference type="ARBA" id="ARBA00022737"/>
    </source>
</evidence>
<feature type="signal peptide" evidence="5">
    <location>
        <begin position="1"/>
        <end position="18"/>
    </location>
</feature>
<dbReference type="InterPro" id="IPR008979">
    <property type="entry name" value="Galactose-bd-like_sf"/>
</dbReference>
<dbReference type="PROSITE" id="PS51450">
    <property type="entry name" value="LRR"/>
    <property type="match status" value="4"/>
</dbReference>
<feature type="domain" description="CBM-cenC" evidence="6">
    <location>
        <begin position="21"/>
        <end position="137"/>
    </location>
</feature>
<feature type="domain" description="Secretion system C-terminal sorting" evidence="7">
    <location>
        <begin position="1925"/>
        <end position="1993"/>
    </location>
</feature>
<gene>
    <name evidence="8" type="ORF">GCM10022422_02110</name>
</gene>
<feature type="chain" id="PRO_5045355730" description="Secretion system C-terminal sorting domain-containing protein" evidence="5">
    <location>
        <begin position="19"/>
        <end position="1997"/>
    </location>
</feature>
<dbReference type="Gene3D" id="2.60.120.260">
    <property type="entry name" value="Galactose-binding domain-like"/>
    <property type="match status" value="1"/>
</dbReference>
<keyword evidence="9" id="KW-1185">Reference proteome</keyword>
<dbReference type="Gene3D" id="3.80.10.10">
    <property type="entry name" value="Ribonuclease Inhibitor"/>
    <property type="match status" value="6"/>
</dbReference>
<dbReference type="InterPro" id="IPR052574">
    <property type="entry name" value="CDIRP"/>
</dbReference>
<evidence type="ECO:0000259" key="6">
    <source>
        <dbReference type="Pfam" id="PF02018"/>
    </source>
</evidence>
<dbReference type="Pfam" id="PF18962">
    <property type="entry name" value="Por_Secre_tail"/>
    <property type="match status" value="1"/>
</dbReference>
<evidence type="ECO:0000256" key="5">
    <source>
        <dbReference type="SAM" id="SignalP"/>
    </source>
</evidence>
<name>A0ABP7EUW2_9FLAO</name>
<sequence>MKAKLLLLLFLATFSTYAQTNLVSNGGLESWGSGPSIIGWTIANNVTRNLTSYNGSFSAELSYVSASPKITTQVPLQAGVTYKIKFKYKYVDNNYDGTHPIALNISQNGSSSTLSTSTFATNNSWTEKEATFTPDANLSYDLSISTFSFDSAPFSVLIDHVQVYVEGTEQYTKIPDVNFENKLIALGIDSGVADGKVLTNDINSITILDVSSSDITDLTGIEDFTSLTQLYTMSNKLTSLDVSNNLELTTLRCDSNGTITSLNISKNTKLINLFCGNNQITSLNLSNLTNLIDLYCYENQLSSLDLSTNTNLQYLYANRNLLTSLDLSKNTLLNTLYCQDNSRLETLNLQNGNNTLLKKLNLTYTPSLYCILVDDVAYSDTNWSSYKPNNVAFSTVCQTPEYLLIPDPELEKALIANNVDGVVDGKVIKSKVLATETLYLNITTVTDLTGLEYFENLKKLDLSTSGGSTAINKIDLAPFTQLTSFASRFTNLSEINVSKNVNLKDLDLNSNKLTKIDVSSNLALENLSISRNSISELNVTKNIALKMLNTIENPLTEINVSNNTALQELYCYYNRLKTLDVTNNPNLQVLNAELNDLKLLDVSKNLQLLTLNVDQNDIRSLDVSKNTVLTKFTCGYNNNLIYLNVKNGNNKNFITNINNYRGFRSTNLSCIEVDDVDYSNTNWSTLKDSNASYSTSCDVVLAYTAIPDANFEEALILQGIDKDGKNGKVLTSDILNVTSLNVSNNNIKDLKGIEDFTSLTSLDCSKNNLTAVNVEKNTLLTQLKASNNNLFDLNVSKNTKLTNLSVSFNKIVSLDLSKNTILKEVDAASNNLHNLNLKNGNNVNMQRMIFGNFTENPHLACIEVDDAAFSEANWIAKDATANYSTQACPLNEQQTLIPDLAFERILIAKGLDTDGENGKVRTLNISNLNSLSLNDSNNKISDLTGIQDFRSLISLEANDNNITTVDLSKNTELIVLNLDRNKLTSIDLSNNTRLWYVTTRDNQLTTLDISRNLELESLNINGNQLTALNVSKNTRLSGLSANYNKLADINLAANTKLSSLSIDGNLLASLDVSNNVFLTQILCSGNEITTLDLSKNTKLTSINAANNKLFKLNIKNGANNLINTAYYFSFINNPYLKCIQVDDADFSNTNWSKIKDDATVYSSDACPDAEPFTLIPDANFENKLIALGIDKDGPNGKVATYNIDSLTSLNVSKSNISDLTGLQDFKALTSLEASDNKLTAINISKNTSLTNLNVSKNQLTSLDISANYLLATVDCSANSIATLNLSQSNFLSDLNCSNNKITTLDLSYLYGLTNLNCSNNAITALNLSRNSKLTVLSASINKLESLDVSKNTALKEIDCAGNELYNLNLKNGNNVNMERVIFGNFTQNPNLLCIQVDDAAFSNDKWIAKDATATYSTEACPLNGKFTLIPDPNFEKLLIAKNIDKDGENGKVLTSSIEKITYLDLTDTNLKVSDLTGIQAFKSLATLYCSSANLTSVDLSKNVNLEDVNLSNNKLTSLDLSANINLTNVAAYYNELTSVDVSKNTALKTLSIYRNNLTSLNISKNTALTSLDAGNNQLNTLDLSTNINLTKIDVYNNQLTSLDFSKNPLLKGIRITSNKIENINVSNLNALTSLLASYNQLSTIDVSRNTGLLVLEVSNNKLNTIDVSPNTAITSLDVSKNQLKTLDISKNTALVGLYANDNQLTSLDLRNGKNTLIKNYNLSLTGNSQLYCILVDDVAYSNSNWSSNKDAIAKYNTECTGELVLASNNFTVETKGESCLGENNGEISIVGKASFAYNAMINDKPYTFTNNALKITALTPGVYKIKITIPDMIFEQNFNVTIQKGATITGKSNVSAKNVEVEITEGTAPFTVFIDGAEQFQTTDKNFTVSLDKAALVEVATAKACEGVFAKKVTSYELGTILAAYPNPTTGTIEIEIPSTKTEIAIELYNFGGQLVSHGTYNIESGKALLNLEKLPSGIYAAKINLDTPEYVKIIKK</sequence>
<keyword evidence="3" id="KW-0677">Repeat</keyword>
<keyword evidence="1" id="KW-0433">Leucine-rich repeat</keyword>
<dbReference type="RefSeq" id="WP_345156847.1">
    <property type="nucleotide sequence ID" value="NZ_BAABDT010000001.1"/>
</dbReference>
<evidence type="ECO:0000256" key="1">
    <source>
        <dbReference type="ARBA" id="ARBA00022614"/>
    </source>
</evidence>
<dbReference type="PANTHER" id="PTHR47566:SF1">
    <property type="entry name" value="PROTEIN NUD1"/>
    <property type="match status" value="1"/>
</dbReference>
<dbReference type="Pfam" id="PF23952">
    <property type="entry name" value="LRR_EndoS"/>
    <property type="match status" value="1"/>
</dbReference>
<dbReference type="EMBL" id="BAABDT010000001">
    <property type="protein sequence ID" value="GAA3724615.1"/>
    <property type="molecule type" value="Genomic_DNA"/>
</dbReference>
<comment type="caution">
    <text evidence="8">The sequence shown here is derived from an EMBL/GenBank/DDBJ whole genome shotgun (WGS) entry which is preliminary data.</text>
</comment>
<accession>A0ABP7EUW2</accession>
<dbReference type="SUPFAM" id="SSF49785">
    <property type="entry name" value="Galactose-binding domain-like"/>
    <property type="match status" value="1"/>
</dbReference>
<proteinExistence type="predicted"/>